<evidence type="ECO:0000313" key="2">
    <source>
        <dbReference type="Proteomes" id="UP000190064"/>
    </source>
</evidence>
<evidence type="ECO:0000313" key="1">
    <source>
        <dbReference type="EMBL" id="OOV86192.1"/>
    </source>
</evidence>
<name>A0A1T1H8M8_OCELI</name>
<gene>
    <name evidence="1" type="ORF">BTA35_0214530</name>
</gene>
<dbReference type="Proteomes" id="UP000190064">
    <property type="component" value="Unassembled WGS sequence"/>
</dbReference>
<organism evidence="1 2">
    <name type="scientific">Oceanospirillum linum</name>
    <dbReference type="NCBI Taxonomy" id="966"/>
    <lineage>
        <taxon>Bacteria</taxon>
        <taxon>Pseudomonadati</taxon>
        <taxon>Pseudomonadota</taxon>
        <taxon>Gammaproteobacteria</taxon>
        <taxon>Oceanospirillales</taxon>
        <taxon>Oceanospirillaceae</taxon>
        <taxon>Oceanospirillum</taxon>
    </lineage>
</organism>
<proteinExistence type="predicted"/>
<accession>A0A1T1H8M8</accession>
<dbReference type="InterPro" id="IPR045508">
    <property type="entry name" value="DUF6482"/>
</dbReference>
<reference evidence="1" key="1">
    <citation type="submission" date="2017-02" db="EMBL/GenBank/DDBJ databases">
        <title>Draft Genome Sequence of the Salt Water Bacterium Oceanospirillum linum ATCC 11336.</title>
        <authorList>
            <person name="Trachtenberg A.M."/>
            <person name="Carney J.G."/>
            <person name="Linnane J.D."/>
            <person name="Rheaume B.A."/>
            <person name="Pitts N.L."/>
            <person name="Mykles D.L."/>
            <person name="Maclea K.S."/>
        </authorList>
    </citation>
    <scope>NUCLEOTIDE SEQUENCE [LARGE SCALE GENOMIC DNA]</scope>
    <source>
        <strain evidence="1">ATCC 11336</strain>
    </source>
</reference>
<sequence length="105" mass="11956">MTISLKNLQKQVEIEKVIIHSLDCALYQVSVIIHGQELYLADEQGKLLRSHNKMSLQTLFARLPVKRMVLRQQSAYDEMVGQPLRAGDNYLEVSLGNSEMGLVDR</sequence>
<dbReference type="AlphaFoldDB" id="A0A1T1H8M8"/>
<dbReference type="RefSeq" id="WP_078320541.1">
    <property type="nucleotide sequence ID" value="NZ_FXTS01000009.1"/>
</dbReference>
<dbReference type="EMBL" id="MTSD02000008">
    <property type="protein sequence ID" value="OOV86192.1"/>
    <property type="molecule type" value="Genomic_DNA"/>
</dbReference>
<comment type="caution">
    <text evidence="1">The sequence shown here is derived from an EMBL/GenBank/DDBJ whole genome shotgun (WGS) entry which is preliminary data.</text>
</comment>
<keyword evidence="2" id="KW-1185">Reference proteome</keyword>
<protein>
    <submittedName>
        <fullName evidence="1">Uncharacterized protein</fullName>
    </submittedName>
</protein>
<dbReference type="STRING" id="966.BTA35_0214530"/>
<dbReference type="Pfam" id="PF20090">
    <property type="entry name" value="DUF6482"/>
    <property type="match status" value="1"/>
</dbReference>